<evidence type="ECO:0000259" key="1">
    <source>
        <dbReference type="Pfam" id="PF26115"/>
    </source>
</evidence>
<dbReference type="Proteomes" id="UP000192678">
    <property type="component" value="Unassembled WGS sequence"/>
</dbReference>
<gene>
    <name evidence="2" type="ORF">SAMN04488101_11957</name>
</gene>
<dbReference type="RefSeq" id="WP_084291940.1">
    <property type="nucleotide sequence ID" value="NZ_FWYB01000019.1"/>
</dbReference>
<dbReference type="STRING" id="475255.SAMN04488101_11957"/>
<name>A0A1W2F2R9_9SPHI</name>
<keyword evidence="3" id="KW-1185">Reference proteome</keyword>
<protein>
    <recommendedName>
        <fullName evidence="1">GAPS4 PD-(D/E)XK nuclease domain-containing protein</fullName>
    </recommendedName>
</protein>
<feature type="domain" description="GAPS4 PD-(D/E)XK nuclease" evidence="1">
    <location>
        <begin position="1"/>
        <end position="159"/>
    </location>
</feature>
<organism evidence="2 3">
    <name type="scientific">Pedobacter nyackensis</name>
    <dbReference type="NCBI Taxonomy" id="475255"/>
    <lineage>
        <taxon>Bacteria</taxon>
        <taxon>Pseudomonadati</taxon>
        <taxon>Bacteroidota</taxon>
        <taxon>Sphingobacteriia</taxon>
        <taxon>Sphingobacteriales</taxon>
        <taxon>Sphingobacteriaceae</taxon>
        <taxon>Pedobacter</taxon>
    </lineage>
</organism>
<sequence length="299" mass="34526">MAEDQGVNGDMWNDQATALLTQFNWEKLGDSNIDLPNEEKGKSGVDGLFTYVDSLKTNVTEGVIVEAKRYKTDSFSASSLQSWITILDKKLTNLKNSEELQDKFPILADIPLRTGIIVIWFHNVREYHNFKSTFQTYQANVKLGRKNQAPNRIYVLENDSILRLASLHLSIKALDAETGGRFQFYYPSVDLNSAKRSRILNINYMVSKFILGDFTDKKGIENKVVFYFGGLNIESFQRLKHALIYHSYIDTDKPLIIFTYHRDDEEFRKVKPEVMKLFKGHVDLREMEILGDLPTFMRS</sequence>
<dbReference type="EMBL" id="FWYB01000019">
    <property type="protein sequence ID" value="SMD16234.1"/>
    <property type="molecule type" value="Genomic_DNA"/>
</dbReference>
<proteinExistence type="predicted"/>
<reference evidence="2 3" key="1">
    <citation type="submission" date="2017-04" db="EMBL/GenBank/DDBJ databases">
        <authorList>
            <person name="Afonso C.L."/>
            <person name="Miller P.J."/>
            <person name="Scott M.A."/>
            <person name="Spackman E."/>
            <person name="Goraichik I."/>
            <person name="Dimitrov K.M."/>
            <person name="Suarez D.L."/>
            <person name="Swayne D.E."/>
        </authorList>
    </citation>
    <scope>NUCLEOTIDE SEQUENCE [LARGE SCALE GENOMIC DNA]</scope>
    <source>
        <strain evidence="2 3">DSM 19625</strain>
    </source>
</reference>
<accession>A0A1W2F2R9</accession>
<dbReference type="Pfam" id="PF26115">
    <property type="entry name" value="PDDEXK_GAPS4"/>
    <property type="match status" value="1"/>
</dbReference>
<evidence type="ECO:0000313" key="3">
    <source>
        <dbReference type="Proteomes" id="UP000192678"/>
    </source>
</evidence>
<dbReference type="InterPro" id="IPR058873">
    <property type="entry name" value="PDDEXK_GAPS4"/>
</dbReference>
<evidence type="ECO:0000313" key="2">
    <source>
        <dbReference type="EMBL" id="SMD16234.1"/>
    </source>
</evidence>
<dbReference type="AlphaFoldDB" id="A0A1W2F2R9"/>
<dbReference type="OrthoDB" id="1490178at2"/>